<gene>
    <name evidence="2" type="ORF">PIB30_029809</name>
</gene>
<keyword evidence="3" id="KW-1185">Reference proteome</keyword>
<dbReference type="EMBL" id="JASCZI010120951">
    <property type="protein sequence ID" value="MED6158121.1"/>
    <property type="molecule type" value="Genomic_DNA"/>
</dbReference>
<feature type="region of interest" description="Disordered" evidence="1">
    <location>
        <begin position="87"/>
        <end position="115"/>
    </location>
</feature>
<reference evidence="2 3" key="1">
    <citation type="journal article" date="2023" name="Plants (Basel)">
        <title>Bridging the Gap: Combining Genomics and Transcriptomics Approaches to Understand Stylosanthes scabra, an Orphan Legume from the Brazilian Caatinga.</title>
        <authorList>
            <person name="Ferreira-Neto J.R.C."/>
            <person name="da Silva M.D."/>
            <person name="Binneck E."/>
            <person name="de Melo N.F."/>
            <person name="da Silva R.H."/>
            <person name="de Melo A.L.T.M."/>
            <person name="Pandolfi V."/>
            <person name="Bustamante F.O."/>
            <person name="Brasileiro-Vidal A.C."/>
            <person name="Benko-Iseppon A.M."/>
        </authorList>
    </citation>
    <scope>NUCLEOTIDE SEQUENCE [LARGE SCALE GENOMIC DNA]</scope>
    <source>
        <tissue evidence="2">Leaves</tissue>
    </source>
</reference>
<evidence type="ECO:0000313" key="3">
    <source>
        <dbReference type="Proteomes" id="UP001341840"/>
    </source>
</evidence>
<protein>
    <submittedName>
        <fullName evidence="2">Uncharacterized protein</fullName>
    </submittedName>
</protein>
<sequence>MSDVNYFQPCIITINKITSDDELLRLYMMKYKVDPGSVAISTRSPVSISKDVTIISIHEELFGKTPSPPCIEKSRISKTDINDIGMPTAKVDIEDESPGHHSSEAKPSAKKKSHD</sequence>
<comment type="caution">
    <text evidence="2">The sequence shown here is derived from an EMBL/GenBank/DDBJ whole genome shotgun (WGS) entry which is preliminary data.</text>
</comment>
<dbReference type="Proteomes" id="UP001341840">
    <property type="component" value="Unassembled WGS sequence"/>
</dbReference>
<organism evidence="2 3">
    <name type="scientific">Stylosanthes scabra</name>
    <dbReference type="NCBI Taxonomy" id="79078"/>
    <lineage>
        <taxon>Eukaryota</taxon>
        <taxon>Viridiplantae</taxon>
        <taxon>Streptophyta</taxon>
        <taxon>Embryophyta</taxon>
        <taxon>Tracheophyta</taxon>
        <taxon>Spermatophyta</taxon>
        <taxon>Magnoliopsida</taxon>
        <taxon>eudicotyledons</taxon>
        <taxon>Gunneridae</taxon>
        <taxon>Pentapetalae</taxon>
        <taxon>rosids</taxon>
        <taxon>fabids</taxon>
        <taxon>Fabales</taxon>
        <taxon>Fabaceae</taxon>
        <taxon>Papilionoideae</taxon>
        <taxon>50 kb inversion clade</taxon>
        <taxon>dalbergioids sensu lato</taxon>
        <taxon>Dalbergieae</taxon>
        <taxon>Pterocarpus clade</taxon>
        <taxon>Stylosanthes</taxon>
    </lineage>
</organism>
<proteinExistence type="predicted"/>
<evidence type="ECO:0000313" key="2">
    <source>
        <dbReference type="EMBL" id="MED6158121.1"/>
    </source>
</evidence>
<accession>A0ABU6UAS9</accession>
<name>A0ABU6UAS9_9FABA</name>
<evidence type="ECO:0000256" key="1">
    <source>
        <dbReference type="SAM" id="MobiDB-lite"/>
    </source>
</evidence>